<organism evidence="1 2">
    <name type="scientific">Oscillibacter valericigenes</name>
    <dbReference type="NCBI Taxonomy" id="351091"/>
    <lineage>
        <taxon>Bacteria</taxon>
        <taxon>Bacillati</taxon>
        <taxon>Bacillota</taxon>
        <taxon>Clostridia</taxon>
        <taxon>Eubacteriales</taxon>
        <taxon>Oscillospiraceae</taxon>
        <taxon>Oscillibacter</taxon>
    </lineage>
</organism>
<keyword evidence="2" id="KW-1185">Reference proteome</keyword>
<evidence type="ECO:0000313" key="2">
    <source>
        <dbReference type="Proteomes" id="UP000719500"/>
    </source>
</evidence>
<dbReference type="RefSeq" id="WP_204805541.1">
    <property type="nucleotide sequence ID" value="NZ_JACSNX010000028.1"/>
</dbReference>
<proteinExistence type="predicted"/>
<protein>
    <recommendedName>
        <fullName evidence="3">Lipoprotein</fullName>
    </recommendedName>
</protein>
<reference evidence="1 2" key="1">
    <citation type="journal article" date="2021" name="Sci. Rep.">
        <title>The distribution of antibiotic resistance genes in chicken gut microbiota commensals.</title>
        <authorList>
            <person name="Juricova H."/>
            <person name="Matiasovicova J."/>
            <person name="Kubasova T."/>
            <person name="Cejkova D."/>
            <person name="Rychlik I."/>
        </authorList>
    </citation>
    <scope>NUCLEOTIDE SEQUENCE [LARGE SCALE GENOMIC DNA]</scope>
    <source>
        <strain evidence="1 2">An411</strain>
    </source>
</reference>
<name>A0ABS2FXE2_9FIRM</name>
<dbReference type="PROSITE" id="PS51257">
    <property type="entry name" value="PROKAR_LIPOPROTEIN"/>
    <property type="match status" value="1"/>
</dbReference>
<sequence length="507" mass="55448">MRRMLLSVFLAAALLTGCGGRETPVSPDEAPEAALTEQDVINMYTAASAVYDWFDLTTLPLDMEDARTEGGLTYYRVAAEDLSLPVSAVPEPTDSTLSWTPEPVTIASLADLRETAETYFSPEMADSLFALSPDHYKDFDGVLYAADGGRGSNVYLLDKAAAAEQADEDHWTVTVTFYADSWAFEKPSTTIGYSQAVLDLEHTADGWKFTSFAPSDGLDLEAETVFQFTYDMDTFMRDDAGNLDTWSDLKLACWLLHADGAYSEGPSDTLTRRFLEDPDTWFDALSVFPDSPWEHADTVMAAPVNDTYAWYGEEEQARLTEILDTYQPENEAQRALLDALKEARPQAVERATENATASFCLVTEGQFLSLGRKEGGYPWDYEGLPETPQSAGTGDNGESLFTFSFGGVDVAYLDADGTDNIYRMTTTVPGPRTLGGIQVGDSEDDVKAVYTGAVQMEAVGEDQFGADYALIHEPGGLSYCKHISFFITDGVVSAIQVEDLVDGRLLS</sequence>
<dbReference type="EMBL" id="JACSNX010000028">
    <property type="protein sequence ID" value="MBM6852292.1"/>
    <property type="molecule type" value="Genomic_DNA"/>
</dbReference>
<dbReference type="Proteomes" id="UP000719500">
    <property type="component" value="Unassembled WGS sequence"/>
</dbReference>
<accession>A0ABS2FXE2</accession>
<comment type="caution">
    <text evidence="1">The sequence shown here is derived from an EMBL/GenBank/DDBJ whole genome shotgun (WGS) entry which is preliminary data.</text>
</comment>
<evidence type="ECO:0000313" key="1">
    <source>
        <dbReference type="EMBL" id="MBM6852292.1"/>
    </source>
</evidence>
<evidence type="ECO:0008006" key="3">
    <source>
        <dbReference type="Google" id="ProtNLM"/>
    </source>
</evidence>
<gene>
    <name evidence="1" type="ORF">H9X91_12690</name>
</gene>